<protein>
    <recommendedName>
        <fullName evidence="1">DinB-like domain-containing protein</fullName>
    </recommendedName>
</protein>
<evidence type="ECO:0000259" key="1">
    <source>
        <dbReference type="Pfam" id="PF12867"/>
    </source>
</evidence>
<dbReference type="EMBL" id="JAATJJ010000002">
    <property type="protein sequence ID" value="NJB72483.1"/>
    <property type="molecule type" value="Genomic_DNA"/>
</dbReference>
<gene>
    <name evidence="2" type="ORF">GGR42_002974</name>
</gene>
<evidence type="ECO:0000313" key="2">
    <source>
        <dbReference type="EMBL" id="NJB72483.1"/>
    </source>
</evidence>
<evidence type="ECO:0000313" key="3">
    <source>
        <dbReference type="Proteomes" id="UP000590442"/>
    </source>
</evidence>
<feature type="domain" description="DinB-like" evidence="1">
    <location>
        <begin position="34"/>
        <end position="171"/>
    </location>
</feature>
<comment type="caution">
    <text evidence="2">The sequence shown here is derived from an EMBL/GenBank/DDBJ whole genome shotgun (WGS) entry which is preliminary data.</text>
</comment>
<dbReference type="AlphaFoldDB" id="A0A846R228"/>
<accession>A0A846R228</accession>
<dbReference type="Gene3D" id="1.20.120.450">
    <property type="entry name" value="dinb family like domain"/>
    <property type="match status" value="1"/>
</dbReference>
<reference evidence="2 3" key="1">
    <citation type="submission" date="2020-03" db="EMBL/GenBank/DDBJ databases">
        <title>Genomic Encyclopedia of Type Strains, Phase IV (KMG-IV): sequencing the most valuable type-strain genomes for metagenomic binning, comparative biology and taxonomic classification.</title>
        <authorList>
            <person name="Goeker M."/>
        </authorList>
    </citation>
    <scope>NUCLEOTIDE SEQUENCE [LARGE SCALE GENOMIC DNA]</scope>
    <source>
        <strain evidence="2 3">DSM 29762</strain>
    </source>
</reference>
<proteinExistence type="predicted"/>
<dbReference type="RefSeq" id="WP_167965539.1">
    <property type="nucleotide sequence ID" value="NZ_JAATJJ010000002.1"/>
</dbReference>
<dbReference type="Proteomes" id="UP000590442">
    <property type="component" value="Unassembled WGS sequence"/>
</dbReference>
<dbReference type="InterPro" id="IPR024775">
    <property type="entry name" value="DinB-like"/>
</dbReference>
<dbReference type="NCBIfam" id="NF009807">
    <property type="entry name" value="PRK13291.1"/>
    <property type="match status" value="1"/>
</dbReference>
<dbReference type="InterPro" id="IPR034660">
    <property type="entry name" value="DinB/YfiT-like"/>
</dbReference>
<organism evidence="2 3">
    <name type="scientific">Saonia flava</name>
    <dbReference type="NCBI Taxonomy" id="523696"/>
    <lineage>
        <taxon>Bacteria</taxon>
        <taxon>Pseudomonadati</taxon>
        <taxon>Bacteroidota</taxon>
        <taxon>Flavobacteriia</taxon>
        <taxon>Flavobacteriales</taxon>
        <taxon>Flavobacteriaceae</taxon>
        <taxon>Saonia</taxon>
    </lineage>
</organism>
<dbReference type="Pfam" id="PF12867">
    <property type="entry name" value="DinB_2"/>
    <property type="match status" value="1"/>
</dbReference>
<name>A0A846R228_9FLAO</name>
<keyword evidence="3" id="KW-1185">Reference proteome</keyword>
<sequence length="181" mass="21319">MKNMDLEQLRYPIGHFERPAIISEANIVDWISVLEQFPHRLEQMVKPLSYDQLETQYRPDGWTVRQVVHHVADSHHHSYTRFKWALTEKTPLIKAYEEKEWAELVDAKSAPISLSLDYIKALHAKLVYLLRGLSKENMDLSYLHPEGNVQVTVKENIGKYAWHSSHHFAHIENLLKREAWL</sequence>
<dbReference type="SUPFAM" id="SSF109854">
    <property type="entry name" value="DinB/YfiT-like putative metalloenzymes"/>
    <property type="match status" value="1"/>
</dbReference>